<evidence type="ECO:0000313" key="4">
    <source>
        <dbReference type="EMBL" id="MFB5188742.1"/>
    </source>
</evidence>
<dbReference type="Proteomes" id="UP001579974">
    <property type="component" value="Unassembled WGS sequence"/>
</dbReference>
<gene>
    <name evidence="4" type="ORF">KKP3000_001175</name>
</gene>
<evidence type="ECO:0000256" key="3">
    <source>
        <dbReference type="SAM" id="SignalP"/>
    </source>
</evidence>
<dbReference type="Pfam" id="PF01547">
    <property type="entry name" value="SBP_bac_1"/>
    <property type="match status" value="1"/>
</dbReference>
<dbReference type="EMBL" id="JBDXSU010000001">
    <property type="protein sequence ID" value="MFB5188742.1"/>
    <property type="molecule type" value="Genomic_DNA"/>
</dbReference>
<keyword evidence="3" id="KW-0732">Signal</keyword>
<evidence type="ECO:0000313" key="5">
    <source>
        <dbReference type="Proteomes" id="UP001579974"/>
    </source>
</evidence>
<evidence type="ECO:0000256" key="1">
    <source>
        <dbReference type="ARBA" id="ARBA00008520"/>
    </source>
</evidence>
<keyword evidence="2" id="KW-0813">Transport</keyword>
<feature type="chain" id="PRO_5046122622" evidence="3">
    <location>
        <begin position="23"/>
        <end position="441"/>
    </location>
</feature>
<dbReference type="RefSeq" id="WP_275475582.1">
    <property type="nucleotide sequence ID" value="NZ_CP162940.1"/>
</dbReference>
<dbReference type="PANTHER" id="PTHR43649">
    <property type="entry name" value="ARABINOSE-BINDING PROTEIN-RELATED"/>
    <property type="match status" value="1"/>
</dbReference>
<protein>
    <submittedName>
        <fullName evidence="4">Extracellular solute-binding protein</fullName>
    </submittedName>
</protein>
<sequence length="441" mass="49472">MKTRVLITNSAAVLLALTSVTACGSANGGGGNGSNPKITLTMYDWTNSSQTYLNFINNDVIAQFEKQHPNIKIVYDEMKDPSSTDEQQMTAGGGPDIVLMDGPSESMLYAKAGWLVPLNQYAKQYGWDKMYDSWALSTEQWKGSLYALPVEDEIITMYYNKSMFQKYGWKVPTNWNEFTSLMQSIQSKGIIPISFGDSDNAMENEWPASILMTAGLTRTQYRDVLMGKLPWNSPAVENAFNKYLYIWNQGWIQNKEAYAITDTDAINLFTSQKAAITLSGTWQVGSWMQQAPPTFQYGNMAMPGWFDGIAPSYPVGVGTTIGINAHSKHQAAAAEFINWFYSKQHIQQQLSTLAQLSPVQGLSVAGANPHLQDQYNELQTAFKEGNYGYTAYTQWSPDVDTYMWQHFEDLEIGKTSVSDFLNKLEQLQKQDDQKGLVLNIQ</sequence>
<accession>A0ABV5A8W3</accession>
<dbReference type="InterPro" id="IPR006059">
    <property type="entry name" value="SBP"/>
</dbReference>
<dbReference type="InterPro" id="IPR050490">
    <property type="entry name" value="Bact_solute-bd_prot1"/>
</dbReference>
<dbReference type="PROSITE" id="PS51257">
    <property type="entry name" value="PROKAR_LIPOPROTEIN"/>
    <property type="match status" value="1"/>
</dbReference>
<reference evidence="4 5" key="1">
    <citation type="journal article" date="2024" name="Int. J. Mol. Sci.">
        <title>Exploration of Alicyclobacillus spp. Genome in Search of Antibiotic Resistance.</title>
        <authorList>
            <person name="Bucka-Kolendo J."/>
            <person name="Kiousi D.E."/>
            <person name="Dekowska A."/>
            <person name="Mikolajczuk-Szczyrba A."/>
            <person name="Karadedos D.M."/>
            <person name="Michael P."/>
            <person name="Galanis A."/>
            <person name="Sokolowska B."/>
        </authorList>
    </citation>
    <scope>NUCLEOTIDE SEQUENCE [LARGE SCALE GENOMIC DNA]</scope>
    <source>
        <strain evidence="4 5">KKP 3000</strain>
    </source>
</reference>
<organism evidence="4 5">
    <name type="scientific">Alicyclobacillus fastidiosus</name>
    <dbReference type="NCBI Taxonomy" id="392011"/>
    <lineage>
        <taxon>Bacteria</taxon>
        <taxon>Bacillati</taxon>
        <taxon>Bacillota</taxon>
        <taxon>Bacilli</taxon>
        <taxon>Bacillales</taxon>
        <taxon>Alicyclobacillaceae</taxon>
        <taxon>Alicyclobacillus</taxon>
    </lineage>
</organism>
<proteinExistence type="inferred from homology"/>
<dbReference type="SUPFAM" id="SSF53850">
    <property type="entry name" value="Periplasmic binding protein-like II"/>
    <property type="match status" value="1"/>
</dbReference>
<evidence type="ECO:0000256" key="2">
    <source>
        <dbReference type="ARBA" id="ARBA00022448"/>
    </source>
</evidence>
<feature type="signal peptide" evidence="3">
    <location>
        <begin position="1"/>
        <end position="22"/>
    </location>
</feature>
<comment type="caution">
    <text evidence="4">The sequence shown here is derived from an EMBL/GenBank/DDBJ whole genome shotgun (WGS) entry which is preliminary data.</text>
</comment>
<keyword evidence="5" id="KW-1185">Reference proteome</keyword>
<dbReference type="Gene3D" id="3.40.190.10">
    <property type="entry name" value="Periplasmic binding protein-like II"/>
    <property type="match status" value="1"/>
</dbReference>
<dbReference type="PANTHER" id="PTHR43649:SF29">
    <property type="entry name" value="OSMOPROTECTIVE COMPOUNDS-BINDING PROTEIN GGTB"/>
    <property type="match status" value="1"/>
</dbReference>
<name>A0ABV5A8W3_9BACL</name>
<comment type="similarity">
    <text evidence="1">Belongs to the bacterial solute-binding protein 1 family.</text>
</comment>